<dbReference type="AlphaFoldDB" id="A0A699RHS6"/>
<accession>A0A699RHS6</accession>
<feature type="compositionally biased region" description="Polar residues" evidence="1">
    <location>
        <begin position="1"/>
        <end position="17"/>
    </location>
</feature>
<sequence>MVQNPARNHAQRGNNQHYAKMTHPNPQRHVVPTAVLTKSKLVPLTAARPVITAVSQPHVTRPRPAKNVGTKPHSPLRRTINRRPSPPASNFPPKVTTAKAPKVNVVKGVQENWVWKPKCSILDHVSRHTSASITLKRFDYNDAL</sequence>
<gene>
    <name evidence="2" type="ORF">Tci_857505</name>
</gene>
<evidence type="ECO:0000256" key="1">
    <source>
        <dbReference type="SAM" id="MobiDB-lite"/>
    </source>
</evidence>
<comment type="caution">
    <text evidence="2">The sequence shown here is derived from an EMBL/GenBank/DDBJ whole genome shotgun (WGS) entry which is preliminary data.</text>
</comment>
<feature type="region of interest" description="Disordered" evidence="1">
    <location>
        <begin position="53"/>
        <end position="96"/>
    </location>
</feature>
<proteinExistence type="predicted"/>
<feature type="region of interest" description="Disordered" evidence="1">
    <location>
        <begin position="1"/>
        <end position="25"/>
    </location>
</feature>
<name>A0A699RHS6_TANCI</name>
<organism evidence="2">
    <name type="scientific">Tanacetum cinerariifolium</name>
    <name type="common">Dalmatian daisy</name>
    <name type="synonym">Chrysanthemum cinerariifolium</name>
    <dbReference type="NCBI Taxonomy" id="118510"/>
    <lineage>
        <taxon>Eukaryota</taxon>
        <taxon>Viridiplantae</taxon>
        <taxon>Streptophyta</taxon>
        <taxon>Embryophyta</taxon>
        <taxon>Tracheophyta</taxon>
        <taxon>Spermatophyta</taxon>
        <taxon>Magnoliopsida</taxon>
        <taxon>eudicotyledons</taxon>
        <taxon>Gunneridae</taxon>
        <taxon>Pentapetalae</taxon>
        <taxon>asterids</taxon>
        <taxon>campanulids</taxon>
        <taxon>Asterales</taxon>
        <taxon>Asteraceae</taxon>
        <taxon>Asteroideae</taxon>
        <taxon>Anthemideae</taxon>
        <taxon>Anthemidinae</taxon>
        <taxon>Tanacetum</taxon>
    </lineage>
</organism>
<evidence type="ECO:0000313" key="2">
    <source>
        <dbReference type="EMBL" id="GFC85535.1"/>
    </source>
</evidence>
<protein>
    <submittedName>
        <fullName evidence="2">Uncharacterized protein</fullName>
    </submittedName>
</protein>
<reference evidence="2" key="1">
    <citation type="journal article" date="2019" name="Sci. Rep.">
        <title>Draft genome of Tanacetum cinerariifolium, the natural source of mosquito coil.</title>
        <authorList>
            <person name="Yamashiro T."/>
            <person name="Shiraishi A."/>
            <person name="Satake H."/>
            <person name="Nakayama K."/>
        </authorList>
    </citation>
    <scope>NUCLEOTIDE SEQUENCE</scope>
</reference>
<dbReference type="EMBL" id="BKCJ011100435">
    <property type="protein sequence ID" value="GFC85535.1"/>
    <property type="molecule type" value="Genomic_DNA"/>
</dbReference>
<feature type="non-terminal residue" evidence="2">
    <location>
        <position position="144"/>
    </location>
</feature>